<dbReference type="RefSeq" id="WP_070366880.1">
    <property type="nucleotide sequence ID" value="NZ_JAZHVW010000013.1"/>
</dbReference>
<organism evidence="3 4">
    <name type="scientific">Lentilactobacillus sunkii</name>
    <dbReference type="NCBI Taxonomy" id="481719"/>
    <lineage>
        <taxon>Bacteria</taxon>
        <taxon>Bacillati</taxon>
        <taxon>Bacillota</taxon>
        <taxon>Bacilli</taxon>
        <taxon>Lactobacillales</taxon>
        <taxon>Lactobacillaceae</taxon>
        <taxon>Lentilactobacillus</taxon>
    </lineage>
</organism>
<evidence type="ECO:0000256" key="1">
    <source>
        <dbReference type="SAM" id="SignalP"/>
    </source>
</evidence>
<evidence type="ECO:0000313" key="3">
    <source>
        <dbReference type="EMBL" id="OFA13098.1"/>
    </source>
</evidence>
<name>A0A1E7XJ85_9LACO</name>
<gene>
    <name evidence="3" type="ORF">LASUN_00970</name>
</gene>
<keyword evidence="1" id="KW-0732">Signal</keyword>
<proteinExistence type="predicted"/>
<evidence type="ECO:0000259" key="2">
    <source>
        <dbReference type="Pfam" id="PF17936"/>
    </source>
</evidence>
<dbReference type="Pfam" id="PF17936">
    <property type="entry name" value="Big_6"/>
    <property type="match status" value="1"/>
</dbReference>
<protein>
    <recommendedName>
        <fullName evidence="2">Bacterial Ig domain-containing protein</fullName>
    </recommendedName>
</protein>
<feature type="domain" description="Bacterial Ig" evidence="2">
    <location>
        <begin position="39"/>
        <end position="93"/>
    </location>
</feature>
<dbReference type="EMBL" id="MIQE01000002">
    <property type="protein sequence ID" value="OFA13098.1"/>
    <property type="molecule type" value="Genomic_DNA"/>
</dbReference>
<evidence type="ECO:0000313" key="4">
    <source>
        <dbReference type="Proteomes" id="UP000177010"/>
    </source>
</evidence>
<feature type="chain" id="PRO_5009449608" description="Bacterial Ig domain-containing protein" evidence="1">
    <location>
        <begin position="24"/>
        <end position="296"/>
    </location>
</feature>
<dbReference type="InterPro" id="IPR041498">
    <property type="entry name" value="Big_6"/>
</dbReference>
<accession>A0A1E7XJ85</accession>
<reference evidence="3 4" key="1">
    <citation type="submission" date="2016-09" db="EMBL/GenBank/DDBJ databases">
        <title>Genome Sequence of Lactobacillus sunkii Strain CG01.</title>
        <authorList>
            <person name="Poehlein A."/>
            <person name="Gabris C."/>
            <person name="Bengelsdorf F.R."/>
            <person name="Duerre P."/>
            <person name="Daniel R."/>
        </authorList>
    </citation>
    <scope>NUCLEOTIDE SEQUENCE [LARGE SCALE GENOMIC DNA]</scope>
    <source>
        <strain evidence="3 4">CG_D</strain>
    </source>
</reference>
<feature type="signal peptide" evidence="1">
    <location>
        <begin position="1"/>
        <end position="23"/>
    </location>
</feature>
<comment type="caution">
    <text evidence="3">The sequence shown here is derived from an EMBL/GenBank/DDBJ whole genome shotgun (WGS) entry which is preliminary data.</text>
</comment>
<sequence>MKREIIILSIASSLLLGSSPVMASKVHKGYISLNNNLVHPTNHIWGHTEANANVEIKYGKTVLAKAHANQNGSFSFRLKNKLSAGSRFKVISVKKGYKTAYTILKTYKVDIPAATPTTPTTPQPTNTPTPTLIQNNQAQIAALQSQLTADQTQLTSLNMQYANNDNLSKSMKQTAEDIGDASDSQETLTGKLTWLQGRVAVYQKEVDTDSATLVKNPNDGNALHKLNEDQSDLQGCQDAVTEIQNDIVTVQASGMDEQTYWHTYLSLDDKQESINIQRDILNAQIANLATQIAALQ</sequence>
<dbReference type="AlphaFoldDB" id="A0A1E7XJ85"/>
<dbReference type="Proteomes" id="UP000177010">
    <property type="component" value="Unassembled WGS sequence"/>
</dbReference>